<comment type="function">
    <text evidence="13">Mitochondrial intermembrane chaperone that participates in the import and insertion of some multi-pass transmembrane proteins into the mitochondrial inner membrane. Also required for the transfer of beta-barrel precursors from the TOM complex to the sorting and assembly machinery (SAM complex) of the outer membrane. Acts as a chaperone-like protein that protects the hydrophobic precursors from aggregation and guide them through the mitochondrial intermembrane space.</text>
</comment>
<keyword evidence="11 13" id="KW-1015">Disulfide bond</keyword>
<comment type="domain">
    <text evidence="13">The twin CX3C motif contains 4 conserved Cys residues that form 2 disulfide bonds in the mitochondrial intermembrane space.</text>
</comment>
<evidence type="ECO:0000256" key="1">
    <source>
        <dbReference type="ARBA" id="ARBA00004137"/>
    </source>
</evidence>
<dbReference type="SUPFAM" id="SSF144122">
    <property type="entry name" value="Tim10-like"/>
    <property type="match status" value="1"/>
</dbReference>
<evidence type="ECO:0000256" key="6">
    <source>
        <dbReference type="ARBA" id="ARBA00022833"/>
    </source>
</evidence>
<keyword evidence="16" id="KW-1185">Reference proteome</keyword>
<evidence type="ECO:0000256" key="4">
    <source>
        <dbReference type="ARBA" id="ARBA00022723"/>
    </source>
</evidence>
<dbReference type="PANTHER" id="PTHR11038">
    <property type="entry name" value="MITOCHONDRIAL IMPORT INNER MEMBRANE TRANSLOCASE SUBUNIT TIM10"/>
    <property type="match status" value="1"/>
</dbReference>
<evidence type="ECO:0000256" key="12">
    <source>
        <dbReference type="ARBA" id="ARBA00023186"/>
    </source>
</evidence>
<evidence type="ECO:0000313" key="16">
    <source>
        <dbReference type="Proteomes" id="UP000669133"/>
    </source>
</evidence>
<dbReference type="FunFam" id="1.10.287.810:FF:000002">
    <property type="entry name" value="Mitochondrial import inner membrane translocase subunit tim10"/>
    <property type="match status" value="1"/>
</dbReference>
<evidence type="ECO:0000256" key="10">
    <source>
        <dbReference type="ARBA" id="ARBA00023136"/>
    </source>
</evidence>
<comment type="subcellular location">
    <subcellularLocation>
        <location evidence="1 13">Mitochondrion inner membrane</location>
        <topology evidence="1 13">Peripheral membrane protein</topology>
        <orientation evidence="1 13">Intermembrane side</orientation>
    </subcellularLocation>
</comment>
<organism evidence="15 16">
    <name type="scientific">Candida metapsilosis</name>
    <dbReference type="NCBI Taxonomy" id="273372"/>
    <lineage>
        <taxon>Eukaryota</taxon>
        <taxon>Fungi</taxon>
        <taxon>Dikarya</taxon>
        <taxon>Ascomycota</taxon>
        <taxon>Saccharomycotina</taxon>
        <taxon>Pichiomycetes</taxon>
        <taxon>Debaryomycetaceae</taxon>
        <taxon>Candida/Lodderomyces clade</taxon>
        <taxon>Candida</taxon>
    </lineage>
</organism>
<dbReference type="Gene3D" id="1.10.287.810">
    <property type="entry name" value="Mitochondrial import inner membrane translocase subunit tim13 like domains"/>
    <property type="match status" value="1"/>
</dbReference>
<dbReference type="GO" id="GO:0015031">
    <property type="term" value="P:protein transport"/>
    <property type="evidence" value="ECO:0007669"/>
    <property type="project" value="UniProtKB-KW"/>
</dbReference>
<gene>
    <name evidence="15" type="ORF">I9W82_003686</name>
</gene>
<evidence type="ECO:0000259" key="14">
    <source>
        <dbReference type="Pfam" id="PF02953"/>
    </source>
</evidence>
<evidence type="ECO:0000313" key="15">
    <source>
        <dbReference type="EMBL" id="KAG5418967.1"/>
    </source>
</evidence>
<evidence type="ECO:0000256" key="8">
    <source>
        <dbReference type="ARBA" id="ARBA00023010"/>
    </source>
</evidence>
<proteinExistence type="inferred from homology"/>
<protein>
    <recommendedName>
        <fullName evidence="13">Mitochondrial import inner membrane translocase subunit</fullName>
    </recommendedName>
</protein>
<sequence length="92" mass="10015">MFGIGGSAAPQISSQAKLQAAEAELDMVTGMFNSLVSQCHSKCINKSYNESDITKAESLCLDRCVAKYFETNVQVGENMQKLGQSGQFMGRR</sequence>
<evidence type="ECO:0000256" key="7">
    <source>
        <dbReference type="ARBA" id="ARBA00022927"/>
    </source>
</evidence>
<dbReference type="GO" id="GO:0005743">
    <property type="term" value="C:mitochondrial inner membrane"/>
    <property type="evidence" value="ECO:0007669"/>
    <property type="project" value="UniProtKB-SubCell"/>
</dbReference>
<comment type="subunit">
    <text evidence="13">Heterohexamer.</text>
</comment>
<dbReference type="InterPro" id="IPR004217">
    <property type="entry name" value="Tim10-like"/>
</dbReference>
<dbReference type="InterPro" id="IPR035427">
    <property type="entry name" value="Tim10-like_dom_sf"/>
</dbReference>
<keyword evidence="5 13" id="KW-0999">Mitochondrion inner membrane</keyword>
<dbReference type="EMBL" id="JAEOAQ010000004">
    <property type="protein sequence ID" value="KAG5418967.1"/>
    <property type="molecule type" value="Genomic_DNA"/>
</dbReference>
<dbReference type="OrthoDB" id="274922at2759"/>
<evidence type="ECO:0000256" key="11">
    <source>
        <dbReference type="ARBA" id="ARBA00023157"/>
    </source>
</evidence>
<evidence type="ECO:0000256" key="9">
    <source>
        <dbReference type="ARBA" id="ARBA00023128"/>
    </source>
</evidence>
<keyword evidence="3 13" id="KW-0813">Transport</keyword>
<reference evidence="15 16" key="1">
    <citation type="submission" date="2020-12" db="EMBL/GenBank/DDBJ databases">
        <title>Effect of drift, selection, and recombination on the evolution of hybrid genomes in Candida yeast pathogens.</title>
        <authorList>
            <person name="Mixao V."/>
            <person name="Ksiezopolska E."/>
            <person name="Saus E."/>
            <person name="Boekhout T."/>
            <person name="Gacser A."/>
            <person name="Gabaldon T."/>
        </authorList>
    </citation>
    <scope>NUCLEOTIDE SEQUENCE [LARGE SCALE GENOMIC DNA]</scope>
    <source>
        <strain evidence="15 16">BP57</strain>
    </source>
</reference>
<accession>A0A8H7ZHY0</accession>
<keyword evidence="12 13" id="KW-0143">Chaperone</keyword>
<dbReference type="Proteomes" id="UP000669133">
    <property type="component" value="Unassembled WGS sequence"/>
</dbReference>
<keyword evidence="8 13" id="KW-0811">Translocation</keyword>
<name>A0A8H7ZHY0_9ASCO</name>
<dbReference type="AlphaFoldDB" id="A0A8H7ZHY0"/>
<dbReference type="GO" id="GO:0045039">
    <property type="term" value="P:protein insertion into mitochondrial inner membrane"/>
    <property type="evidence" value="ECO:0007669"/>
    <property type="project" value="TreeGrafter"/>
</dbReference>
<evidence type="ECO:0000256" key="5">
    <source>
        <dbReference type="ARBA" id="ARBA00022792"/>
    </source>
</evidence>
<dbReference type="GeneID" id="93652315"/>
<dbReference type="Pfam" id="PF02953">
    <property type="entry name" value="zf-Tim10_DDP"/>
    <property type="match status" value="1"/>
</dbReference>
<evidence type="ECO:0000256" key="13">
    <source>
        <dbReference type="RuleBase" id="RU367043"/>
    </source>
</evidence>
<evidence type="ECO:0000256" key="2">
    <source>
        <dbReference type="ARBA" id="ARBA00006720"/>
    </source>
</evidence>
<keyword evidence="4" id="KW-0479">Metal-binding</keyword>
<comment type="caution">
    <text evidence="15">The sequence shown here is derived from an EMBL/GenBank/DDBJ whole genome shotgun (WGS) entry which is preliminary data.</text>
</comment>
<dbReference type="PANTHER" id="PTHR11038:SF16">
    <property type="entry name" value="MITOCHONDRIAL IMPORT INNER MEMBRANE TRANSLOCASE SUBUNIT TIM10"/>
    <property type="match status" value="1"/>
</dbReference>
<dbReference type="RefSeq" id="XP_067548083.1">
    <property type="nucleotide sequence ID" value="XM_067692677.1"/>
</dbReference>
<keyword evidence="6" id="KW-0862">Zinc</keyword>
<dbReference type="GO" id="GO:0046872">
    <property type="term" value="F:metal ion binding"/>
    <property type="evidence" value="ECO:0007669"/>
    <property type="project" value="UniProtKB-KW"/>
</dbReference>
<keyword evidence="10" id="KW-0472">Membrane</keyword>
<evidence type="ECO:0000256" key="3">
    <source>
        <dbReference type="ARBA" id="ARBA00022448"/>
    </source>
</evidence>
<keyword evidence="7 13" id="KW-0653">Protein transport</keyword>
<feature type="domain" description="Tim10-like" evidence="14">
    <location>
        <begin position="19"/>
        <end position="81"/>
    </location>
</feature>
<comment type="similarity">
    <text evidence="2 13">Belongs to the small Tim family.</text>
</comment>
<keyword evidence="9 13" id="KW-0496">Mitochondrion</keyword>